<comment type="caution">
    <text evidence="5">The sequence shown here is derived from an EMBL/GenBank/DDBJ whole genome shotgun (WGS) entry which is preliminary data.</text>
</comment>
<feature type="region of interest" description="Disordered" evidence="3">
    <location>
        <begin position="1"/>
        <end position="67"/>
    </location>
</feature>
<comment type="similarity">
    <text evidence="1">Belongs to the Cdt1 family.</text>
</comment>
<accession>A0AAV6XHQ2</accession>
<dbReference type="GO" id="GO:0005634">
    <property type="term" value="C:nucleus"/>
    <property type="evidence" value="ECO:0007669"/>
    <property type="project" value="TreeGrafter"/>
</dbReference>
<dbReference type="GO" id="GO:0000076">
    <property type="term" value="P:DNA replication checkpoint signaling"/>
    <property type="evidence" value="ECO:0007669"/>
    <property type="project" value="TreeGrafter"/>
</dbReference>
<keyword evidence="2" id="KW-0131">Cell cycle</keyword>
<sequence length="463" mass="51804">MEKLAAAAEEKTKSAQEEMSKSCSITPSSSSISPHKERIVETHHAQDTFLSPTPAKTKEPSRTKSKEELVELPEKYVTLLEFFDRMTSSLRLLSLRKKTPFFHNISSQVEILAGRKFQLMHLAQIRHILAEAVQIDKILIHDDQTKCMKSDMKIALLFDVVKGHHEESAFVALSSLFSSRLRDFYIGHPEGCDVPEAALPEPFNQGSITIKADSISKDVSSLCETEILNSSHLPLSFRRHFYQKAGSTEMEKTDLHSPIKSACVVNEETEILRSLPGSSSTASMSESTPVKLLAESDSLLVETPVQTTPMRSISPTRSVLTCEDENKTIISQNCKQPTSTAKKSLDFYGMDGEDTFISHKQISVCLSDLVLLIHQIFQSVNFCPITKEELVQKIIMNNCEIDDQSEIETQMGHLEKLVPDWFCKKLAPSGDLLYKINLRQLLAKKTRDSSISVLGIQGLMSEE</sequence>
<dbReference type="InterPro" id="IPR032054">
    <property type="entry name" value="Cdt1_C"/>
</dbReference>
<feature type="compositionally biased region" description="Basic and acidic residues" evidence="3">
    <location>
        <begin position="34"/>
        <end position="46"/>
    </location>
</feature>
<feature type="compositionally biased region" description="Basic and acidic residues" evidence="3">
    <location>
        <begin position="1"/>
        <end position="20"/>
    </location>
</feature>
<reference evidence="5" key="1">
    <citation type="submission" date="2019-10" db="EMBL/GenBank/DDBJ databases">
        <authorList>
            <person name="Zhang R."/>
            <person name="Pan Y."/>
            <person name="Wang J."/>
            <person name="Ma R."/>
            <person name="Yu S."/>
        </authorList>
    </citation>
    <scope>NUCLEOTIDE SEQUENCE</scope>
    <source>
        <strain evidence="5">LA-IB0</strain>
        <tissue evidence="5">Leaf</tissue>
    </source>
</reference>
<dbReference type="PANTHER" id="PTHR28637:SF13">
    <property type="entry name" value="EXPRESSED PROTEIN"/>
    <property type="match status" value="1"/>
</dbReference>
<dbReference type="InterPro" id="IPR014939">
    <property type="entry name" value="CDT1_Gemini-bd-like"/>
</dbReference>
<dbReference type="EMBL" id="WHWC01000007">
    <property type="protein sequence ID" value="KAG8378600.1"/>
    <property type="molecule type" value="Genomic_DNA"/>
</dbReference>
<name>A0AAV6XHQ2_9LAMI</name>
<dbReference type="GO" id="GO:0070182">
    <property type="term" value="F:DNA polymerase binding"/>
    <property type="evidence" value="ECO:0007669"/>
    <property type="project" value="TreeGrafter"/>
</dbReference>
<dbReference type="Gene3D" id="1.10.10.1420">
    <property type="entry name" value="DNA replication factor Cdt1, C-terminal WH domain"/>
    <property type="match status" value="1"/>
</dbReference>
<dbReference type="GO" id="GO:0030174">
    <property type="term" value="P:regulation of DNA-templated DNA replication initiation"/>
    <property type="evidence" value="ECO:0007669"/>
    <property type="project" value="InterPro"/>
</dbReference>
<dbReference type="PANTHER" id="PTHR28637">
    <property type="entry name" value="DNA REPLICATION FACTOR CDT1"/>
    <property type="match status" value="1"/>
</dbReference>
<organism evidence="5 6">
    <name type="scientific">Buddleja alternifolia</name>
    <dbReference type="NCBI Taxonomy" id="168488"/>
    <lineage>
        <taxon>Eukaryota</taxon>
        <taxon>Viridiplantae</taxon>
        <taxon>Streptophyta</taxon>
        <taxon>Embryophyta</taxon>
        <taxon>Tracheophyta</taxon>
        <taxon>Spermatophyta</taxon>
        <taxon>Magnoliopsida</taxon>
        <taxon>eudicotyledons</taxon>
        <taxon>Gunneridae</taxon>
        <taxon>Pentapetalae</taxon>
        <taxon>asterids</taxon>
        <taxon>lamiids</taxon>
        <taxon>Lamiales</taxon>
        <taxon>Scrophulariaceae</taxon>
        <taxon>Buddlejeae</taxon>
        <taxon>Buddleja</taxon>
    </lineage>
</organism>
<dbReference type="Proteomes" id="UP000826271">
    <property type="component" value="Unassembled WGS sequence"/>
</dbReference>
<dbReference type="AlphaFoldDB" id="A0AAV6XHQ2"/>
<dbReference type="SMART" id="SM01075">
    <property type="entry name" value="CDT1"/>
    <property type="match status" value="1"/>
</dbReference>
<dbReference type="InterPro" id="IPR045173">
    <property type="entry name" value="Cdt1"/>
</dbReference>
<evidence type="ECO:0000313" key="6">
    <source>
        <dbReference type="Proteomes" id="UP000826271"/>
    </source>
</evidence>
<evidence type="ECO:0000256" key="3">
    <source>
        <dbReference type="SAM" id="MobiDB-lite"/>
    </source>
</evidence>
<proteinExistence type="inferred from homology"/>
<evidence type="ECO:0000313" key="5">
    <source>
        <dbReference type="EMBL" id="KAG8378600.1"/>
    </source>
</evidence>
<dbReference type="InterPro" id="IPR038090">
    <property type="entry name" value="Cdt1_C_WH_dom_sf"/>
</dbReference>
<dbReference type="GO" id="GO:0003677">
    <property type="term" value="F:DNA binding"/>
    <property type="evidence" value="ECO:0007669"/>
    <property type="project" value="InterPro"/>
</dbReference>
<protein>
    <recommendedName>
        <fullName evidence="4">CDT1 Geminin-binding domain-containing protein</fullName>
    </recommendedName>
</protein>
<dbReference type="Pfam" id="PF08839">
    <property type="entry name" value="CDT1"/>
    <property type="match status" value="1"/>
</dbReference>
<dbReference type="GO" id="GO:0000278">
    <property type="term" value="P:mitotic cell cycle"/>
    <property type="evidence" value="ECO:0007669"/>
    <property type="project" value="TreeGrafter"/>
</dbReference>
<dbReference type="Pfam" id="PF16679">
    <property type="entry name" value="CDT1_C"/>
    <property type="match status" value="1"/>
</dbReference>
<gene>
    <name evidence="5" type="ORF">BUALT_Bualt07G0002400</name>
</gene>
<feature type="compositionally biased region" description="Low complexity" evidence="3">
    <location>
        <begin position="21"/>
        <end position="33"/>
    </location>
</feature>
<evidence type="ECO:0000256" key="1">
    <source>
        <dbReference type="ARBA" id="ARBA00008356"/>
    </source>
</evidence>
<dbReference type="SUPFAM" id="SSF46785">
    <property type="entry name" value="Winged helix' DNA-binding domain"/>
    <property type="match status" value="1"/>
</dbReference>
<feature type="compositionally biased region" description="Basic and acidic residues" evidence="3">
    <location>
        <begin position="56"/>
        <end position="67"/>
    </location>
</feature>
<dbReference type="InterPro" id="IPR036390">
    <property type="entry name" value="WH_DNA-bd_sf"/>
</dbReference>
<evidence type="ECO:0000259" key="4">
    <source>
        <dbReference type="SMART" id="SM01075"/>
    </source>
</evidence>
<dbReference type="GO" id="GO:0071163">
    <property type="term" value="P:DNA replication preinitiation complex assembly"/>
    <property type="evidence" value="ECO:0007669"/>
    <property type="project" value="InterPro"/>
</dbReference>
<feature type="domain" description="CDT1 Geminin-binding" evidence="4">
    <location>
        <begin position="72"/>
        <end position="201"/>
    </location>
</feature>
<evidence type="ECO:0000256" key="2">
    <source>
        <dbReference type="ARBA" id="ARBA00023306"/>
    </source>
</evidence>
<dbReference type="CDD" id="cd08674">
    <property type="entry name" value="Cdt1_m"/>
    <property type="match status" value="1"/>
</dbReference>
<keyword evidence="6" id="KW-1185">Reference proteome</keyword>